<evidence type="ECO:0000256" key="4">
    <source>
        <dbReference type="ARBA" id="ARBA00023136"/>
    </source>
</evidence>
<dbReference type="InterPro" id="IPR007810">
    <property type="entry name" value="Pep3/Vps18_beta-prop"/>
</dbReference>
<dbReference type="AlphaFoldDB" id="A0A8J5QEY9"/>
<feature type="compositionally biased region" description="Basic and acidic residues" evidence="7">
    <location>
        <begin position="922"/>
        <end position="936"/>
    </location>
</feature>
<comment type="subcellular location">
    <subcellularLocation>
        <location evidence="5">Endomembrane system</location>
        <topology evidence="5">Peripheral membrane protein</topology>
        <orientation evidence="5">Cytoplasmic side</orientation>
    </subcellularLocation>
</comment>
<reference evidence="10 11" key="1">
    <citation type="journal article" date="2021" name="DNA Res.">
        <title>Genome analysis of Candida subhashii reveals its hybrid nature and dual mitochondrial genome conformations.</title>
        <authorList>
            <person name="Mixao V."/>
            <person name="Hegedusova E."/>
            <person name="Saus E."/>
            <person name="Pryszcz L.P."/>
            <person name="Cillingova A."/>
            <person name="Nosek J."/>
            <person name="Gabaldon T."/>
        </authorList>
    </citation>
    <scope>NUCLEOTIDE SEQUENCE [LARGE SCALE GENOMIC DNA]</scope>
    <source>
        <strain evidence="10 11">CBS 10753</strain>
    </source>
</reference>
<dbReference type="GO" id="GO:0005768">
    <property type="term" value="C:endosome"/>
    <property type="evidence" value="ECO:0007669"/>
    <property type="project" value="TreeGrafter"/>
</dbReference>
<evidence type="ECO:0000256" key="2">
    <source>
        <dbReference type="ARBA" id="ARBA00022771"/>
    </source>
</evidence>
<dbReference type="GO" id="GO:0030674">
    <property type="term" value="F:protein-macromolecule adaptor activity"/>
    <property type="evidence" value="ECO:0007669"/>
    <property type="project" value="TreeGrafter"/>
</dbReference>
<dbReference type="Pfam" id="PF05131">
    <property type="entry name" value="Pep3_Vps18"/>
    <property type="match status" value="1"/>
</dbReference>
<dbReference type="GO" id="GO:0008270">
    <property type="term" value="F:zinc ion binding"/>
    <property type="evidence" value="ECO:0007669"/>
    <property type="project" value="UniProtKB-KW"/>
</dbReference>
<proteinExistence type="predicted"/>
<dbReference type="GO" id="GO:0007032">
    <property type="term" value="P:endosome organization"/>
    <property type="evidence" value="ECO:0007669"/>
    <property type="project" value="TreeGrafter"/>
</dbReference>
<keyword evidence="4" id="KW-0472">Membrane</keyword>
<evidence type="ECO:0000256" key="3">
    <source>
        <dbReference type="ARBA" id="ARBA00022833"/>
    </source>
</evidence>
<dbReference type="PANTHER" id="PTHR23323">
    <property type="entry name" value="VACUOLAR PROTEIN SORTING-ASSOCIATED PROTEIN"/>
    <property type="match status" value="1"/>
</dbReference>
<dbReference type="OrthoDB" id="1845386at2759"/>
<dbReference type="RefSeq" id="XP_049260632.1">
    <property type="nucleotide sequence ID" value="XM_049410230.1"/>
</dbReference>
<dbReference type="InterPro" id="IPR058919">
    <property type="entry name" value="Pep3/Vps18_RING_C"/>
</dbReference>
<dbReference type="GO" id="GO:0048284">
    <property type="term" value="P:organelle fusion"/>
    <property type="evidence" value="ECO:0007669"/>
    <property type="project" value="TreeGrafter"/>
</dbReference>
<dbReference type="EMBL" id="JAGSYN010000310">
    <property type="protein sequence ID" value="KAG7660398.1"/>
    <property type="molecule type" value="Genomic_DNA"/>
</dbReference>
<feature type="region of interest" description="Disordered" evidence="7">
    <location>
        <begin position="1"/>
        <end position="24"/>
    </location>
</feature>
<dbReference type="GO" id="GO:0007033">
    <property type="term" value="P:vacuole organization"/>
    <property type="evidence" value="ECO:0007669"/>
    <property type="project" value="TreeGrafter"/>
</dbReference>
<evidence type="ECO:0000256" key="1">
    <source>
        <dbReference type="ARBA" id="ARBA00022723"/>
    </source>
</evidence>
<evidence type="ECO:0000256" key="5">
    <source>
        <dbReference type="ARBA" id="ARBA00029433"/>
    </source>
</evidence>
<dbReference type="Proteomes" id="UP000694255">
    <property type="component" value="Unassembled WGS sequence"/>
</dbReference>
<evidence type="ECO:0000259" key="8">
    <source>
        <dbReference type="Pfam" id="PF05131"/>
    </source>
</evidence>
<evidence type="ECO:0000259" key="9">
    <source>
        <dbReference type="Pfam" id="PF26148"/>
    </source>
</evidence>
<dbReference type="Pfam" id="PF26148">
    <property type="entry name" value="VPS18_RING_C"/>
    <property type="match status" value="1"/>
</dbReference>
<organism evidence="10 11">
    <name type="scientific">[Candida] subhashii</name>
    <dbReference type="NCBI Taxonomy" id="561895"/>
    <lineage>
        <taxon>Eukaryota</taxon>
        <taxon>Fungi</taxon>
        <taxon>Dikarya</taxon>
        <taxon>Ascomycota</taxon>
        <taxon>Saccharomycotina</taxon>
        <taxon>Pichiomycetes</taxon>
        <taxon>Debaryomycetaceae</taxon>
        <taxon>Spathaspora</taxon>
    </lineage>
</organism>
<keyword evidence="1" id="KW-0479">Metal-binding</keyword>
<sequence length="1164" mass="134855">MSRNGKQRGSPTFAPTESLNSSYTTTSLDQQQASIYNQLQHPTFDIEPVQLQFNINHKLNQLLVENDIMYLLLDHSTLYKIDLDNPSQVKKYQIPTVGTGLTKVQNIWLHPNGFHLIVQTNDFNYFYLNNYYTSFKPLPKFKGINITQIAFPRGETDPSMISSGGTSSTIGPTETLLIGAQDGTIYLGSIKPHDPTTQDKKRDDKYLKSVFKLDHPLQGLTFSNNKSQINMVSNNKLYTWDCFDTSYNELIKVFKSTSPQITPLSLSKSKSRMVFATNSQEFIIFDPISQDLYSNDQEIQLSQVDNLSFSEGTLHEILLTDHHLVGLTHSSENLVIFNKLALTKPPIKLNLKQFISPGERIHGITADYSSHTYWLYTENSIFELVIQNESISIWYDYYKIGKYVEALKCLENQENNFFKKDLVLIKQGYELLQKGGFGVDYTLDVEDKNDREKSPLHDDFIKLQVKGINILAKSTEPFEKICLMLLDISSHSKLDAVASSSVSSLTLIDNSSSLLSIISERLLVEYLLVKYSIAKDIERNQVRMVVLSSWIVELTLRVIHRLENELSKDKVQTQLRIHKENFLDQLNQIFQEFINKNYKHLDPATVYEIMNDMNCKEKLLYYAELIEDYEFILKYYIDIRDWKNSNKVIIKIYSSSKMEDLKELIYKYSTVLLLNYPKGSIDSWLRLSSSQDISDTMDFDKFLPAILTYCKSNSHVPIIDNYAIQFMQKIIYEKGYKSKQLNNYYLSLLITYKNQESKSQINKQITKFINYAALDTKSKKSQLYDVYFILRLCISHQAYQPAIFILIQELNLFDQALELALNNDLINLGEFVLTKYDEYINKNKEVGILKYNEENDHYYAHGDDDNHKPEEDFLNRIKLEEASYSERKKLWLRFSKHLIEWVCKGRKVGIPVIDDEDEGDSNEIKEPTRKDSKESNPIKGLTNDIANSITGASNQSDKDAINALQVKKLNKVLTYILQLSNSGTNTNNVLGLKDLLPLFPETIMINNFKDEIVNSLNQYNNKINQLSMEMKESLTISSKLKQQVRDSTKITNQAKIYSIIEPGEPCHLCNKLLVGQNFIFFPNCHHGFHKECLMRNYFKLPNLNYKFKKIYQSFKRDPSVVNKRELDDILTKECILCNEMNINLCDNGLIDYNKDQEEMKHWEL</sequence>
<evidence type="ECO:0000256" key="6">
    <source>
        <dbReference type="SAM" id="Coils"/>
    </source>
</evidence>
<feature type="region of interest" description="Disordered" evidence="7">
    <location>
        <begin position="914"/>
        <end position="942"/>
    </location>
</feature>
<keyword evidence="11" id="KW-1185">Reference proteome</keyword>
<feature type="coiled-coil region" evidence="6">
    <location>
        <begin position="1009"/>
        <end position="1036"/>
    </location>
</feature>
<dbReference type="GO" id="GO:0006904">
    <property type="term" value="P:vesicle docking involved in exocytosis"/>
    <property type="evidence" value="ECO:0007669"/>
    <property type="project" value="TreeGrafter"/>
</dbReference>
<feature type="domain" description="Pep3/Vps18 beta-propeller" evidence="8">
    <location>
        <begin position="42"/>
        <end position="386"/>
    </location>
</feature>
<dbReference type="GeneID" id="73472892"/>
<comment type="caution">
    <text evidence="10">The sequence shown here is derived from an EMBL/GenBank/DDBJ whole genome shotgun (WGS) entry which is preliminary data.</text>
</comment>
<feature type="domain" description="Pep3/Vps18 RING C-terminal" evidence="9">
    <location>
        <begin position="1060"/>
        <end position="1142"/>
    </location>
</feature>
<dbReference type="PANTHER" id="PTHR23323:SF26">
    <property type="entry name" value="VACUOLAR PROTEIN SORTING-ASSOCIATED PROTEIN 18 HOMOLOG"/>
    <property type="match status" value="1"/>
</dbReference>
<evidence type="ECO:0000313" key="11">
    <source>
        <dbReference type="Proteomes" id="UP000694255"/>
    </source>
</evidence>
<keyword evidence="6" id="KW-0175">Coiled coil</keyword>
<keyword evidence="2" id="KW-0863">Zinc-finger</keyword>
<keyword evidence="3" id="KW-0862">Zinc</keyword>
<protein>
    <submittedName>
        <fullName evidence="10">PEP3</fullName>
    </submittedName>
</protein>
<gene>
    <name evidence="10" type="ORF">J8A68_006093</name>
</gene>
<accession>A0A8J5QEY9</accession>
<name>A0A8J5QEY9_9ASCO</name>
<evidence type="ECO:0000256" key="7">
    <source>
        <dbReference type="SAM" id="MobiDB-lite"/>
    </source>
</evidence>
<dbReference type="GO" id="GO:0030897">
    <property type="term" value="C:HOPS complex"/>
    <property type="evidence" value="ECO:0007669"/>
    <property type="project" value="TreeGrafter"/>
</dbReference>
<evidence type="ECO:0000313" key="10">
    <source>
        <dbReference type="EMBL" id="KAG7660398.1"/>
    </source>
</evidence>